<dbReference type="EMBL" id="CP000660">
    <property type="protein sequence ID" value="ABP50378.1"/>
    <property type="molecule type" value="Genomic_DNA"/>
</dbReference>
<dbReference type="CDD" id="cd00090">
    <property type="entry name" value="HTH_ARSR"/>
    <property type="match status" value="1"/>
</dbReference>
<dbReference type="InterPro" id="IPR011991">
    <property type="entry name" value="ArsR-like_HTH"/>
</dbReference>
<dbReference type="InterPro" id="IPR006793">
    <property type="entry name" value="FaeA"/>
</dbReference>
<accession>A4WJ11</accession>
<dbReference type="SUPFAM" id="SSF46785">
    <property type="entry name" value="Winged helix' DNA-binding domain"/>
    <property type="match status" value="1"/>
</dbReference>
<dbReference type="KEGG" id="pas:Pars_0792"/>
<protein>
    <recommendedName>
        <fullName evidence="5">Winged helix-turn-helix transcriptional regulator</fullName>
    </recommendedName>
</protein>
<dbReference type="AlphaFoldDB" id="A4WJ11"/>
<dbReference type="HOGENOM" id="CLU_183485_0_0_2"/>
<dbReference type="GO" id="GO:0006355">
    <property type="term" value="P:regulation of DNA-templated transcription"/>
    <property type="evidence" value="ECO:0007669"/>
    <property type="project" value="InterPro"/>
</dbReference>
<dbReference type="Gene3D" id="1.10.10.10">
    <property type="entry name" value="Winged helix-like DNA-binding domain superfamily/Winged helix DNA-binding domain"/>
    <property type="match status" value="1"/>
</dbReference>
<dbReference type="Proteomes" id="UP000001567">
    <property type="component" value="Chromosome"/>
</dbReference>
<keyword evidence="2" id="KW-0804">Transcription</keyword>
<dbReference type="InterPro" id="IPR036388">
    <property type="entry name" value="WH-like_DNA-bd_sf"/>
</dbReference>
<evidence type="ECO:0008006" key="5">
    <source>
        <dbReference type="Google" id="ProtNLM"/>
    </source>
</evidence>
<evidence type="ECO:0000313" key="3">
    <source>
        <dbReference type="EMBL" id="ABP50378.1"/>
    </source>
</evidence>
<evidence type="ECO:0000256" key="2">
    <source>
        <dbReference type="ARBA" id="ARBA00023163"/>
    </source>
</evidence>
<sequence>MTNIHVIPTVNISKKSYQTKFNMPRRQTDKVFERKEQIIEFLKKYGELTTSRLIQLTGLSHSQIFYVLKLLEKENIIKEVKRGKIAYWKLVEAKEA</sequence>
<organism evidence="3 4">
    <name type="scientific">Pyrobaculum arsenaticum (strain DSM 13514 / JCM 11321 / PZ6)</name>
    <dbReference type="NCBI Taxonomy" id="340102"/>
    <lineage>
        <taxon>Archaea</taxon>
        <taxon>Thermoproteota</taxon>
        <taxon>Thermoprotei</taxon>
        <taxon>Thermoproteales</taxon>
        <taxon>Thermoproteaceae</taxon>
        <taxon>Pyrobaculum</taxon>
    </lineage>
</organism>
<gene>
    <name evidence="3" type="ordered locus">Pars_0792</name>
</gene>
<proteinExistence type="predicted"/>
<evidence type="ECO:0000256" key="1">
    <source>
        <dbReference type="ARBA" id="ARBA00023015"/>
    </source>
</evidence>
<dbReference type="InterPro" id="IPR036390">
    <property type="entry name" value="WH_DNA-bd_sf"/>
</dbReference>
<dbReference type="STRING" id="340102.Pars_0792"/>
<name>A4WJ11_PYRAR</name>
<keyword evidence="1" id="KW-0805">Transcription regulation</keyword>
<dbReference type="Pfam" id="PF04703">
    <property type="entry name" value="FaeA"/>
    <property type="match status" value="1"/>
</dbReference>
<reference evidence="3 4" key="1">
    <citation type="submission" date="2007-04" db="EMBL/GenBank/DDBJ databases">
        <title>Complete sequence of Pyrobaculum arsenaticum DSM 13514.</title>
        <authorList>
            <consortium name="US DOE Joint Genome Institute"/>
            <person name="Copeland A."/>
            <person name="Lucas S."/>
            <person name="Lapidus A."/>
            <person name="Barry K."/>
            <person name="Glavina del Rio T."/>
            <person name="Dalin E."/>
            <person name="Tice H."/>
            <person name="Pitluck S."/>
            <person name="Chain P."/>
            <person name="Malfatti S."/>
            <person name="Shin M."/>
            <person name="Vergez L."/>
            <person name="Schmutz J."/>
            <person name="Larimer F."/>
            <person name="Land M."/>
            <person name="Hauser L."/>
            <person name="Kyrpides N."/>
            <person name="Mikhailova N."/>
            <person name="Cozen A.E."/>
            <person name="Fitz-Gibbon S.T."/>
            <person name="House C.H."/>
            <person name="Saltikov C."/>
            <person name="Lowe T.M."/>
            <person name="Richardson P."/>
        </authorList>
    </citation>
    <scope>NUCLEOTIDE SEQUENCE [LARGE SCALE GENOMIC DNA]</scope>
    <source>
        <strain evidence="4">ATCC 700994 / DSM 13514 / JCM 11321 / PZ6</strain>
    </source>
</reference>
<evidence type="ECO:0000313" key="4">
    <source>
        <dbReference type="Proteomes" id="UP000001567"/>
    </source>
</evidence>